<evidence type="ECO:0000313" key="2">
    <source>
        <dbReference type="Proteomes" id="UP000276133"/>
    </source>
</evidence>
<dbReference type="AlphaFoldDB" id="A0A3M7R5C5"/>
<proteinExistence type="predicted"/>
<sequence length="61" mass="7256">LKSKSDFDFEIILDSSQSQTLTLTFDDSDFKKHIYIVKTFKINSVNAEWWNFQSCINYLKN</sequence>
<reference evidence="1 2" key="1">
    <citation type="journal article" date="2018" name="Sci. Rep.">
        <title>Genomic signatures of local adaptation to the degree of environmental predictability in rotifers.</title>
        <authorList>
            <person name="Franch-Gras L."/>
            <person name="Hahn C."/>
            <person name="Garcia-Roger E.M."/>
            <person name="Carmona M.J."/>
            <person name="Serra M."/>
            <person name="Gomez A."/>
        </authorList>
    </citation>
    <scope>NUCLEOTIDE SEQUENCE [LARGE SCALE GENOMIC DNA]</scope>
    <source>
        <strain evidence="1">HYR1</strain>
    </source>
</reference>
<comment type="caution">
    <text evidence="1">The sequence shown here is derived from an EMBL/GenBank/DDBJ whole genome shotgun (WGS) entry which is preliminary data.</text>
</comment>
<dbReference type="EMBL" id="REGN01004240">
    <property type="protein sequence ID" value="RNA18448.1"/>
    <property type="molecule type" value="Genomic_DNA"/>
</dbReference>
<organism evidence="1 2">
    <name type="scientific">Brachionus plicatilis</name>
    <name type="common">Marine rotifer</name>
    <name type="synonym">Brachionus muelleri</name>
    <dbReference type="NCBI Taxonomy" id="10195"/>
    <lineage>
        <taxon>Eukaryota</taxon>
        <taxon>Metazoa</taxon>
        <taxon>Spiralia</taxon>
        <taxon>Gnathifera</taxon>
        <taxon>Rotifera</taxon>
        <taxon>Eurotatoria</taxon>
        <taxon>Monogononta</taxon>
        <taxon>Pseudotrocha</taxon>
        <taxon>Ploima</taxon>
        <taxon>Brachionidae</taxon>
        <taxon>Brachionus</taxon>
    </lineage>
</organism>
<accession>A0A3M7R5C5</accession>
<feature type="non-terminal residue" evidence="1">
    <location>
        <position position="1"/>
    </location>
</feature>
<keyword evidence="2" id="KW-1185">Reference proteome</keyword>
<gene>
    <name evidence="1" type="ORF">BpHYR1_025981</name>
</gene>
<protein>
    <submittedName>
        <fullName evidence="1">Uncharacterized protein</fullName>
    </submittedName>
</protein>
<dbReference type="Proteomes" id="UP000276133">
    <property type="component" value="Unassembled WGS sequence"/>
</dbReference>
<name>A0A3M7R5C5_BRAPC</name>
<evidence type="ECO:0000313" key="1">
    <source>
        <dbReference type="EMBL" id="RNA18448.1"/>
    </source>
</evidence>